<feature type="region of interest" description="Disordered" evidence="7">
    <location>
        <begin position="206"/>
        <end position="240"/>
    </location>
</feature>
<dbReference type="Gene3D" id="3.30.730.10">
    <property type="entry name" value="AP2/ERF domain"/>
    <property type="match status" value="1"/>
</dbReference>
<evidence type="ECO:0000313" key="9">
    <source>
        <dbReference type="EMBL" id="KAJ4827800.1"/>
    </source>
</evidence>
<keyword evidence="3" id="KW-0238">DNA-binding</keyword>
<evidence type="ECO:0000259" key="8">
    <source>
        <dbReference type="PROSITE" id="PS51032"/>
    </source>
</evidence>
<comment type="similarity">
    <text evidence="6">Belongs to the AP2/ERF transcription factor family. ERF subfamily.</text>
</comment>
<dbReference type="PANTHER" id="PTHR31190:SF449">
    <property type="entry name" value="AP2_ERF DOMAIN-CONTAINING PROTEIN"/>
    <property type="match status" value="1"/>
</dbReference>
<comment type="subcellular location">
    <subcellularLocation>
        <location evidence="1">Nucleus</location>
    </subcellularLocation>
</comment>
<evidence type="ECO:0000313" key="10">
    <source>
        <dbReference type="Proteomes" id="UP001141552"/>
    </source>
</evidence>
<evidence type="ECO:0000256" key="6">
    <source>
        <dbReference type="ARBA" id="ARBA00024343"/>
    </source>
</evidence>
<dbReference type="GO" id="GO:0009873">
    <property type="term" value="P:ethylene-activated signaling pathway"/>
    <property type="evidence" value="ECO:0007669"/>
    <property type="project" value="InterPro"/>
</dbReference>
<keyword evidence="2" id="KW-0805">Transcription regulation</keyword>
<evidence type="ECO:0000256" key="1">
    <source>
        <dbReference type="ARBA" id="ARBA00004123"/>
    </source>
</evidence>
<keyword evidence="4" id="KW-0804">Transcription</keyword>
<keyword evidence="10" id="KW-1185">Reference proteome</keyword>
<evidence type="ECO:0000256" key="7">
    <source>
        <dbReference type="SAM" id="MobiDB-lite"/>
    </source>
</evidence>
<reference evidence="9" key="1">
    <citation type="submission" date="2022-02" db="EMBL/GenBank/DDBJ databases">
        <authorList>
            <person name="Henning P.M."/>
            <person name="McCubbin A.G."/>
            <person name="Shore J.S."/>
        </authorList>
    </citation>
    <scope>NUCLEOTIDE SEQUENCE</scope>
    <source>
        <strain evidence="9">F60SS</strain>
        <tissue evidence="9">Leaves</tissue>
    </source>
</reference>
<dbReference type="Proteomes" id="UP001141552">
    <property type="component" value="Unassembled WGS sequence"/>
</dbReference>
<dbReference type="SUPFAM" id="SSF54171">
    <property type="entry name" value="DNA-binding domain"/>
    <property type="match status" value="1"/>
</dbReference>
<proteinExistence type="inferred from homology"/>
<evidence type="ECO:0000256" key="4">
    <source>
        <dbReference type="ARBA" id="ARBA00023163"/>
    </source>
</evidence>
<dbReference type="SMART" id="SM00380">
    <property type="entry name" value="AP2"/>
    <property type="match status" value="1"/>
</dbReference>
<keyword evidence="5" id="KW-0539">Nucleus</keyword>
<evidence type="ECO:0000256" key="5">
    <source>
        <dbReference type="ARBA" id="ARBA00023242"/>
    </source>
</evidence>
<dbReference type="GO" id="GO:0003700">
    <property type="term" value="F:DNA-binding transcription factor activity"/>
    <property type="evidence" value="ECO:0007669"/>
    <property type="project" value="InterPro"/>
</dbReference>
<dbReference type="CDD" id="cd00018">
    <property type="entry name" value="AP2"/>
    <property type="match status" value="1"/>
</dbReference>
<dbReference type="AlphaFoldDB" id="A0A9Q0FAB2"/>
<feature type="region of interest" description="Disordered" evidence="7">
    <location>
        <begin position="121"/>
        <end position="149"/>
    </location>
</feature>
<sequence length="240" mass="26645">MWGENSSSLEESDLAILDTVQHQVLTAEDAETLANLCFHDDPLYAHTSSFTHLLQLGGGHVNFPSPPTPLDHRHLISEYHSDQYSTSATTSSSLPLMAPVKTEQLPDEDEAEEAVIHHHHHQVVSRSSTTAAAAAATGEAPPRKGWGYRGVRRRPWGKYAAEIRDPKKNGARVWLGTYETPEDAALAYDRAAFNMRGAKAKLNFPHLVGSNQYHPVRVSPKRRSPEHDDDDDDASSKRRK</sequence>
<name>A0A9Q0FAB2_9ROSI</name>
<evidence type="ECO:0000256" key="3">
    <source>
        <dbReference type="ARBA" id="ARBA00023125"/>
    </source>
</evidence>
<dbReference type="GO" id="GO:0005634">
    <property type="term" value="C:nucleus"/>
    <property type="evidence" value="ECO:0007669"/>
    <property type="project" value="UniProtKB-SubCell"/>
</dbReference>
<dbReference type="EMBL" id="JAKUCV010006331">
    <property type="protein sequence ID" value="KAJ4827800.1"/>
    <property type="molecule type" value="Genomic_DNA"/>
</dbReference>
<dbReference type="InterPro" id="IPR044808">
    <property type="entry name" value="ERF_plant"/>
</dbReference>
<dbReference type="PANTHER" id="PTHR31190">
    <property type="entry name" value="DNA-BINDING DOMAIN"/>
    <property type="match status" value="1"/>
</dbReference>
<dbReference type="GO" id="GO:0003677">
    <property type="term" value="F:DNA binding"/>
    <property type="evidence" value="ECO:0007669"/>
    <property type="project" value="UniProtKB-KW"/>
</dbReference>
<protein>
    <recommendedName>
        <fullName evidence="8">AP2/ERF domain-containing protein</fullName>
    </recommendedName>
</protein>
<organism evidence="9 10">
    <name type="scientific">Turnera subulata</name>
    <dbReference type="NCBI Taxonomy" id="218843"/>
    <lineage>
        <taxon>Eukaryota</taxon>
        <taxon>Viridiplantae</taxon>
        <taxon>Streptophyta</taxon>
        <taxon>Embryophyta</taxon>
        <taxon>Tracheophyta</taxon>
        <taxon>Spermatophyta</taxon>
        <taxon>Magnoliopsida</taxon>
        <taxon>eudicotyledons</taxon>
        <taxon>Gunneridae</taxon>
        <taxon>Pentapetalae</taxon>
        <taxon>rosids</taxon>
        <taxon>fabids</taxon>
        <taxon>Malpighiales</taxon>
        <taxon>Passifloraceae</taxon>
        <taxon>Turnera</taxon>
    </lineage>
</organism>
<dbReference type="InterPro" id="IPR036955">
    <property type="entry name" value="AP2/ERF_dom_sf"/>
</dbReference>
<dbReference type="InterPro" id="IPR016177">
    <property type="entry name" value="DNA-bd_dom_sf"/>
</dbReference>
<dbReference type="OrthoDB" id="552345at2759"/>
<dbReference type="Pfam" id="PF00847">
    <property type="entry name" value="AP2"/>
    <property type="match status" value="1"/>
</dbReference>
<comment type="caution">
    <text evidence="9">The sequence shown here is derived from an EMBL/GenBank/DDBJ whole genome shotgun (WGS) entry which is preliminary data.</text>
</comment>
<dbReference type="FunFam" id="3.30.730.10:FF:000001">
    <property type="entry name" value="Ethylene-responsive transcription factor 2"/>
    <property type="match status" value="1"/>
</dbReference>
<dbReference type="PROSITE" id="PS51032">
    <property type="entry name" value="AP2_ERF"/>
    <property type="match status" value="1"/>
</dbReference>
<dbReference type="InterPro" id="IPR001471">
    <property type="entry name" value="AP2/ERF_dom"/>
</dbReference>
<gene>
    <name evidence="9" type="ORF">Tsubulata_049992</name>
</gene>
<reference evidence="9" key="2">
    <citation type="journal article" date="2023" name="Plants (Basel)">
        <title>Annotation of the Turnera subulata (Passifloraceae) Draft Genome Reveals the S-Locus Evolved after the Divergence of Turneroideae from Passifloroideae in a Stepwise Manner.</title>
        <authorList>
            <person name="Henning P.M."/>
            <person name="Roalson E.H."/>
            <person name="Mir W."/>
            <person name="McCubbin A.G."/>
            <person name="Shore J.S."/>
        </authorList>
    </citation>
    <scope>NUCLEOTIDE SEQUENCE</scope>
    <source>
        <strain evidence="9">F60SS</strain>
    </source>
</reference>
<dbReference type="PRINTS" id="PR00367">
    <property type="entry name" value="ETHRSPELEMNT"/>
</dbReference>
<feature type="domain" description="AP2/ERF" evidence="8">
    <location>
        <begin position="147"/>
        <end position="205"/>
    </location>
</feature>
<accession>A0A9Q0FAB2</accession>
<evidence type="ECO:0000256" key="2">
    <source>
        <dbReference type="ARBA" id="ARBA00023015"/>
    </source>
</evidence>